<evidence type="ECO:0000259" key="7">
    <source>
        <dbReference type="PROSITE" id="PS50093"/>
    </source>
</evidence>
<protein>
    <submittedName>
        <fullName evidence="8">PKD domain containing protein</fullName>
    </submittedName>
</protein>
<dbReference type="InterPro" id="IPR022409">
    <property type="entry name" value="PKD/Chitinase_dom"/>
</dbReference>
<dbReference type="CDD" id="cd00146">
    <property type="entry name" value="PKD"/>
    <property type="match status" value="4"/>
</dbReference>
<dbReference type="NCBIfam" id="TIGR04173">
    <property type="entry name" value="PIP_CTERM"/>
    <property type="match status" value="1"/>
</dbReference>
<comment type="subcellular location">
    <subcellularLocation>
        <location evidence="1">Membrane</location>
        <topology evidence="1">Multi-pass membrane protein</topology>
    </subcellularLocation>
</comment>
<dbReference type="PROSITE" id="PS50093">
    <property type="entry name" value="PKD"/>
    <property type="match status" value="4"/>
</dbReference>
<keyword evidence="4 6" id="KW-1133">Transmembrane helix</keyword>
<organism evidence="8 9">
    <name type="scientific">Methanocaldococcus infernus (strain DSM 11812 / JCM 15783 / ME)</name>
    <dbReference type="NCBI Taxonomy" id="573063"/>
    <lineage>
        <taxon>Archaea</taxon>
        <taxon>Methanobacteriati</taxon>
        <taxon>Methanobacteriota</taxon>
        <taxon>Methanomada group</taxon>
        <taxon>Methanococci</taxon>
        <taxon>Methanococcales</taxon>
        <taxon>Methanocaldococcaceae</taxon>
        <taxon>Methanocaldococcus</taxon>
    </lineage>
</organism>
<evidence type="ECO:0000256" key="5">
    <source>
        <dbReference type="ARBA" id="ARBA00023136"/>
    </source>
</evidence>
<dbReference type="KEGG" id="mif:Metin_0538"/>
<feature type="domain" description="PKD" evidence="7">
    <location>
        <begin position="904"/>
        <end position="973"/>
    </location>
</feature>
<dbReference type="PANTHER" id="PTHR46730:SF4">
    <property type="entry name" value="POLYCYSTIC KIDNEY DISEASE PROTEIN 1-LIKE 1"/>
    <property type="match status" value="1"/>
</dbReference>
<evidence type="ECO:0000256" key="6">
    <source>
        <dbReference type="SAM" id="Phobius"/>
    </source>
</evidence>
<dbReference type="HOGENOM" id="CLU_294353_0_0_2"/>
<evidence type="ECO:0000256" key="3">
    <source>
        <dbReference type="ARBA" id="ARBA00022737"/>
    </source>
</evidence>
<dbReference type="Gene3D" id="2.60.40.10">
    <property type="entry name" value="Immunoglobulins"/>
    <property type="match status" value="6"/>
</dbReference>
<dbReference type="SUPFAM" id="SSF49299">
    <property type="entry name" value="PKD domain"/>
    <property type="match status" value="5"/>
</dbReference>
<dbReference type="InterPro" id="IPR035986">
    <property type="entry name" value="PKD_dom_sf"/>
</dbReference>
<dbReference type="GeneID" id="9131544"/>
<dbReference type="PANTHER" id="PTHR46730">
    <property type="entry name" value="POLYCYSTIN-1"/>
    <property type="match status" value="1"/>
</dbReference>
<dbReference type="SMART" id="SM00089">
    <property type="entry name" value="PKD"/>
    <property type="match status" value="6"/>
</dbReference>
<dbReference type="AlphaFoldDB" id="D5VRK5"/>
<gene>
    <name evidence="8" type="ordered locus">Metin_0538</name>
</gene>
<evidence type="ECO:0000256" key="4">
    <source>
        <dbReference type="ARBA" id="ARBA00022989"/>
    </source>
</evidence>
<dbReference type="Pfam" id="PF00801">
    <property type="entry name" value="PKD"/>
    <property type="match status" value="1"/>
</dbReference>
<sequence length="1007" mass="116282">MKCNRILIFLLFIIFNLHLISGEIYWIHPNTMNITNSTGGTEFKVNSTINFTAKAFDSFSNSVLVNGSIKWDFGDLTETEYGKEIKITHKYSFPFIYPVAWCGYLNNSGISKAITYNWIEVGDVKNIKYIFNGSPSNQWEVIYNKSKNLTVIKYPFKDEVNYEFKGIRLGSDTVKINYSPSIIVEGDEVQFNFSINRKIIFCLWSFGDGTFSFEESPNHTYNNPGIYFPRVLVVDDEGYVYVGYCEIYVNRPIGGYFEPIRNENYVWNSSMDEESKNVEDIYAMVYKVGDTIYFKPAESRDYISYDFGDGSSVIYSTNNEFNHTYKFPFIYPICWMGANYSYYYKIIAYSATLDYLVVDDVGNTLYKIIPTNEDRESYFKSYDKRNHIVELYSKAINKPITLKLKLNTHYDVVVRANKSDVGIKYSFEYPYGTPVLVFWSFGDGSYSLNLSPVHRYADNKKYQAFVMVIDSNGIVSVGYGPIVKGNSIIDSMLYVEPTIVKPNQRIYIYYYNYPNYDYLDLYFLDYGKNTLRNFNDLNLVPTPNITENDHVTYYLYYYYIEYTNFFIYKIYVKFLNVSFKIPWEGIYYVKGHDPGGTFIPRKIIVIDNKNPVAELFIYPDPAPYTDEITFNPLNSYDPDANRILENSGGEIIPPNSPAAKIYGFNITVYDSSGNIVFSYKDNYLHTVTHRFEPGNYTAVLTVWDGMGGIGNITKRFEVIDNPPVADFYWIPNIPRVDERVYLYSTSYDPNNDIVNIVWNINNNTYENVTTLLYKFKTPGVHDVTLTVTDRYNKSSSVTKEITVVGIRANFIYRYINNNTVEFESISAVYPGNITKYIWDFGDGTSEETSNPIITHRYNRSGVYLVTLTIYSNTGLSDRVSKIVYITPSAILYPKADFNYITYNNLTVLFNASSSYSPNGNITKYIWDFGDGTSEETSNPTITHRYNRSGVYLVTLTVIDNKGLSDTCSKSIYIHSNEGLNVPIPIYIKLLSVVTTILFILRYIRWIK</sequence>
<keyword evidence="9" id="KW-1185">Reference proteome</keyword>
<feature type="domain" description="PKD" evidence="7">
    <location>
        <begin position="432"/>
        <end position="473"/>
    </location>
</feature>
<keyword evidence="3" id="KW-0677">Repeat</keyword>
<evidence type="ECO:0000256" key="1">
    <source>
        <dbReference type="ARBA" id="ARBA00004141"/>
    </source>
</evidence>
<dbReference type="GO" id="GO:0006816">
    <property type="term" value="P:calcium ion transport"/>
    <property type="evidence" value="ECO:0007669"/>
    <property type="project" value="TreeGrafter"/>
</dbReference>
<dbReference type="GO" id="GO:0005886">
    <property type="term" value="C:plasma membrane"/>
    <property type="evidence" value="ECO:0007669"/>
    <property type="project" value="TreeGrafter"/>
</dbReference>
<dbReference type="InterPro" id="IPR013783">
    <property type="entry name" value="Ig-like_fold"/>
</dbReference>
<feature type="domain" description="PKD" evidence="7">
    <location>
        <begin position="204"/>
        <end position="256"/>
    </location>
</feature>
<feature type="domain" description="PKD" evidence="7">
    <location>
        <begin position="819"/>
        <end position="890"/>
    </location>
</feature>
<proteinExistence type="predicted"/>
<dbReference type="Proteomes" id="UP000002061">
    <property type="component" value="Chromosome"/>
</dbReference>
<name>D5VRK5_METIM</name>
<dbReference type="Pfam" id="PF18911">
    <property type="entry name" value="PKD_4"/>
    <property type="match status" value="3"/>
</dbReference>
<feature type="transmembrane region" description="Helical" evidence="6">
    <location>
        <begin position="985"/>
        <end position="1003"/>
    </location>
</feature>
<reference evidence="8" key="1">
    <citation type="submission" date="2010-04" db="EMBL/GenBank/DDBJ databases">
        <title>Complete sequence of Methanocaldococcus infernus ME.</title>
        <authorList>
            <consortium name="US DOE Joint Genome Institute"/>
            <person name="Lucas S."/>
            <person name="Copeland A."/>
            <person name="Lapidus A."/>
            <person name="Cheng J.-F."/>
            <person name="Bruce D."/>
            <person name="Goodwin L."/>
            <person name="Pitluck S."/>
            <person name="Munk A.C."/>
            <person name="Detter J.C."/>
            <person name="Han C."/>
            <person name="Tapia R."/>
            <person name="Land M."/>
            <person name="Hauser L."/>
            <person name="Kyrpides N."/>
            <person name="Mikhailova N."/>
            <person name="Sieprawska-Lupa M."/>
            <person name="Whitman W.B."/>
            <person name="Woyke T."/>
        </authorList>
    </citation>
    <scope>NUCLEOTIDE SEQUENCE [LARGE SCALE GENOMIC DNA]</scope>
    <source>
        <strain evidence="8">ME</strain>
    </source>
</reference>
<dbReference type="OrthoDB" id="103676at2157"/>
<dbReference type="eggNOG" id="arCOG02508">
    <property type="taxonomic scope" value="Archaea"/>
</dbReference>
<keyword evidence="2 6" id="KW-0812">Transmembrane</keyword>
<dbReference type="STRING" id="573063.Metin_0538"/>
<dbReference type="InterPro" id="IPR000601">
    <property type="entry name" value="PKD_dom"/>
</dbReference>
<dbReference type="InterPro" id="IPR026495">
    <property type="entry name" value="PIP_CTERM"/>
</dbReference>
<dbReference type="RefSeq" id="WP_013099954.1">
    <property type="nucleotide sequence ID" value="NC_014122.1"/>
</dbReference>
<evidence type="ECO:0000313" key="9">
    <source>
        <dbReference type="Proteomes" id="UP000002061"/>
    </source>
</evidence>
<evidence type="ECO:0000313" key="8">
    <source>
        <dbReference type="EMBL" id="ADG13208.1"/>
    </source>
</evidence>
<dbReference type="GO" id="GO:0005261">
    <property type="term" value="F:monoatomic cation channel activity"/>
    <property type="evidence" value="ECO:0007669"/>
    <property type="project" value="TreeGrafter"/>
</dbReference>
<evidence type="ECO:0000256" key="2">
    <source>
        <dbReference type="ARBA" id="ARBA00022692"/>
    </source>
</evidence>
<accession>D5VRK5</accession>
<dbReference type="EMBL" id="CP002009">
    <property type="protein sequence ID" value="ADG13208.1"/>
    <property type="molecule type" value="Genomic_DNA"/>
</dbReference>
<keyword evidence="5 6" id="KW-0472">Membrane</keyword>